<dbReference type="AlphaFoldDB" id="A0AAD6MXI1"/>
<dbReference type="InterPro" id="IPR000719">
    <property type="entry name" value="Prot_kinase_dom"/>
</dbReference>
<feature type="domain" description="Protein kinase" evidence="1">
    <location>
        <begin position="1"/>
        <end position="171"/>
    </location>
</feature>
<dbReference type="Pfam" id="PF06293">
    <property type="entry name" value="Kdo"/>
    <property type="match status" value="1"/>
</dbReference>
<protein>
    <recommendedName>
        <fullName evidence="1">Protein kinase domain-containing protein</fullName>
    </recommendedName>
</protein>
<sequence>MDIHRRLEEVFSEEEIKVPFLHGVVRDKNSPVVIGLLLSWIECGTENLECILSSESETPSLLREQWWSQISHTIIRLHDAGIVLGDAKATNILIGGRSKDAWIIDFGGGFTHGWVEESQMETVEGDLAALAEIKELLEPERSLKKRALEESDEIFETKKSCAEDTLELSSK</sequence>
<dbReference type="EMBL" id="JAQJAN010000004">
    <property type="protein sequence ID" value="KAJ5731855.1"/>
    <property type="molecule type" value="Genomic_DNA"/>
</dbReference>
<evidence type="ECO:0000259" key="1">
    <source>
        <dbReference type="PROSITE" id="PS50011"/>
    </source>
</evidence>
<dbReference type="Gene3D" id="1.10.510.10">
    <property type="entry name" value="Transferase(Phosphotransferase) domain 1"/>
    <property type="match status" value="1"/>
</dbReference>
<name>A0AAD6MXI1_9EURO</name>
<organism evidence="2 3">
    <name type="scientific">Penicillium malachiteum</name>
    <dbReference type="NCBI Taxonomy" id="1324776"/>
    <lineage>
        <taxon>Eukaryota</taxon>
        <taxon>Fungi</taxon>
        <taxon>Dikarya</taxon>
        <taxon>Ascomycota</taxon>
        <taxon>Pezizomycotina</taxon>
        <taxon>Eurotiomycetes</taxon>
        <taxon>Eurotiomycetidae</taxon>
        <taxon>Eurotiales</taxon>
        <taxon>Aspergillaceae</taxon>
        <taxon>Penicillium</taxon>
    </lineage>
</organism>
<dbReference type="Proteomes" id="UP001215712">
    <property type="component" value="Unassembled WGS sequence"/>
</dbReference>
<proteinExistence type="predicted"/>
<reference evidence="2" key="1">
    <citation type="journal article" date="2023" name="IMA Fungus">
        <title>Comparative genomic study of the Penicillium genus elucidates a diverse pangenome and 15 lateral gene transfer events.</title>
        <authorList>
            <person name="Petersen C."/>
            <person name="Sorensen T."/>
            <person name="Nielsen M.R."/>
            <person name="Sondergaard T.E."/>
            <person name="Sorensen J.L."/>
            <person name="Fitzpatrick D.A."/>
            <person name="Frisvad J.C."/>
            <person name="Nielsen K.L."/>
        </authorList>
    </citation>
    <scope>NUCLEOTIDE SEQUENCE</scope>
    <source>
        <strain evidence="2">IBT 17514</strain>
    </source>
</reference>
<keyword evidence="3" id="KW-1185">Reference proteome</keyword>
<dbReference type="GO" id="GO:0005524">
    <property type="term" value="F:ATP binding"/>
    <property type="evidence" value="ECO:0007669"/>
    <property type="project" value="InterPro"/>
</dbReference>
<gene>
    <name evidence="2" type="ORF">N7493_003336</name>
</gene>
<dbReference type="SUPFAM" id="SSF56112">
    <property type="entry name" value="Protein kinase-like (PK-like)"/>
    <property type="match status" value="1"/>
</dbReference>
<dbReference type="PROSITE" id="PS50011">
    <property type="entry name" value="PROTEIN_KINASE_DOM"/>
    <property type="match status" value="1"/>
</dbReference>
<evidence type="ECO:0000313" key="2">
    <source>
        <dbReference type="EMBL" id="KAJ5731855.1"/>
    </source>
</evidence>
<evidence type="ECO:0000313" key="3">
    <source>
        <dbReference type="Proteomes" id="UP001215712"/>
    </source>
</evidence>
<comment type="caution">
    <text evidence="2">The sequence shown here is derived from an EMBL/GenBank/DDBJ whole genome shotgun (WGS) entry which is preliminary data.</text>
</comment>
<dbReference type="InterPro" id="IPR011009">
    <property type="entry name" value="Kinase-like_dom_sf"/>
</dbReference>
<accession>A0AAD6MXI1</accession>
<dbReference type="GO" id="GO:0004672">
    <property type="term" value="F:protein kinase activity"/>
    <property type="evidence" value="ECO:0007669"/>
    <property type="project" value="InterPro"/>
</dbReference>
<reference evidence="2" key="2">
    <citation type="submission" date="2023-01" db="EMBL/GenBank/DDBJ databases">
        <authorList>
            <person name="Petersen C."/>
        </authorList>
    </citation>
    <scope>NUCLEOTIDE SEQUENCE</scope>
    <source>
        <strain evidence="2">IBT 17514</strain>
    </source>
</reference>